<evidence type="ECO:0000313" key="1">
    <source>
        <dbReference type="EMBL" id="WDR22190.1"/>
    </source>
</evidence>
<proteinExistence type="predicted"/>
<reference evidence="1 2" key="1">
    <citation type="submission" date="2023-01" db="EMBL/GenBank/DDBJ databases">
        <title>Characterization of a Diverse Collection of Salmonella Phages Isolated from Tennessee Wastewater.</title>
        <authorList>
            <person name="Bryan D.W."/>
            <person name="Hudson L.K."/>
            <person name="Wang J."/>
            <person name="Denes T.G."/>
        </authorList>
    </citation>
    <scope>NUCLEOTIDE SEQUENCE [LARGE SCALE GENOMIC DNA]</scope>
</reference>
<dbReference type="GeneID" id="301841329"/>
<accession>A0AAF0CID1</accession>
<keyword evidence="2" id="KW-1185">Reference proteome</keyword>
<protein>
    <submittedName>
        <fullName evidence="1">Uncharacterized protein</fullName>
    </submittedName>
</protein>
<evidence type="ECO:0000313" key="2">
    <source>
        <dbReference type="Proteomes" id="UP001216229"/>
    </source>
</evidence>
<name>A0AAF0CID1_9CAUD</name>
<gene>
    <name evidence="1" type="ORF">PJM41_0105</name>
</gene>
<dbReference type="RefSeq" id="YP_012787086.1">
    <property type="nucleotide sequence ID" value="NC_111487.1"/>
</dbReference>
<sequence length="122" mass="13998">MKLKPYIIVSSCGGFHLGVDSLEEAIFASTGDYSRLEGCGYPTNIGNWVETNLDVTPYNSDYEDYDELEPTLEFVYNRVLSIFEYRSPNEYADITEVAKKYLRNSYSNMSDEDLEVKAKEFV</sequence>
<organism evidence="1 2">
    <name type="scientific">Salmonella phage vB_SenS_UTK0009</name>
    <dbReference type="NCBI Taxonomy" id="3028908"/>
    <lineage>
        <taxon>Viruses</taxon>
        <taxon>Duplodnaviria</taxon>
        <taxon>Heunggongvirae</taxon>
        <taxon>Uroviricota</taxon>
        <taxon>Caudoviricetes</taxon>
        <taxon>Demerecviridae</taxon>
        <taxon>Markadamsvirinae</taxon>
        <taxon>Epseptimavirus</taxon>
        <taxon>Epseptimavirus UTK0009</taxon>
    </lineage>
</organism>
<dbReference type="Proteomes" id="UP001216229">
    <property type="component" value="Segment"/>
</dbReference>
<dbReference type="EMBL" id="OQ359889">
    <property type="protein sequence ID" value="WDR22190.1"/>
    <property type="molecule type" value="Genomic_DNA"/>
</dbReference>